<feature type="transmembrane region" description="Helical" evidence="1">
    <location>
        <begin position="41"/>
        <end position="64"/>
    </location>
</feature>
<accession>A0ABV7FCN8</accession>
<dbReference type="EMBL" id="JBHRTF010000003">
    <property type="protein sequence ID" value="MFC3115242.1"/>
    <property type="molecule type" value="Genomic_DNA"/>
</dbReference>
<organism evidence="2 3">
    <name type="scientific">Cellvibrio fontiphilus</name>
    <dbReference type="NCBI Taxonomy" id="1815559"/>
    <lineage>
        <taxon>Bacteria</taxon>
        <taxon>Pseudomonadati</taxon>
        <taxon>Pseudomonadota</taxon>
        <taxon>Gammaproteobacteria</taxon>
        <taxon>Cellvibrionales</taxon>
        <taxon>Cellvibrionaceae</taxon>
        <taxon>Cellvibrio</taxon>
    </lineage>
</organism>
<reference evidence="3" key="1">
    <citation type="journal article" date="2019" name="Int. J. Syst. Evol. Microbiol.">
        <title>The Global Catalogue of Microorganisms (GCM) 10K type strain sequencing project: providing services to taxonomists for standard genome sequencing and annotation.</title>
        <authorList>
            <consortium name="The Broad Institute Genomics Platform"/>
            <consortium name="The Broad Institute Genome Sequencing Center for Infectious Disease"/>
            <person name="Wu L."/>
            <person name="Ma J."/>
        </authorList>
    </citation>
    <scope>NUCLEOTIDE SEQUENCE [LARGE SCALE GENOMIC DNA]</scope>
    <source>
        <strain evidence="3">KCTC 52237</strain>
    </source>
</reference>
<evidence type="ECO:0000256" key="1">
    <source>
        <dbReference type="SAM" id="Phobius"/>
    </source>
</evidence>
<proteinExistence type="predicted"/>
<keyword evidence="3" id="KW-1185">Reference proteome</keyword>
<dbReference type="InterPro" id="IPR021249">
    <property type="entry name" value="DUF2788"/>
</dbReference>
<dbReference type="Pfam" id="PF10981">
    <property type="entry name" value="DUF2788"/>
    <property type="match status" value="1"/>
</dbReference>
<name>A0ABV7FCN8_9GAMM</name>
<dbReference type="Proteomes" id="UP001595555">
    <property type="component" value="Unassembled WGS sequence"/>
</dbReference>
<feature type="transmembrane region" description="Helical" evidence="1">
    <location>
        <begin position="6"/>
        <end position="29"/>
    </location>
</feature>
<comment type="caution">
    <text evidence="2">The sequence shown here is derived from an EMBL/GenBank/DDBJ whole genome shotgun (WGS) entry which is preliminary data.</text>
</comment>
<dbReference type="RefSeq" id="WP_378117361.1">
    <property type="nucleotide sequence ID" value="NZ_JBHRTF010000003.1"/>
</dbReference>
<protein>
    <submittedName>
        <fullName evidence="2">DUF2788 domain-containing protein</fullName>
    </submittedName>
</protein>
<keyword evidence="1" id="KW-0812">Transmembrane</keyword>
<keyword evidence="1" id="KW-0472">Membrane</keyword>
<gene>
    <name evidence="2" type="ORF">ACFODX_06710</name>
</gene>
<sequence>MTLEQLETWGMYLCGGGLIVFMFFIVWDLAKKSNAGKFGTFVLFGVLGFAIMVFVIKEIFVHILG</sequence>
<evidence type="ECO:0000313" key="3">
    <source>
        <dbReference type="Proteomes" id="UP001595555"/>
    </source>
</evidence>
<evidence type="ECO:0000313" key="2">
    <source>
        <dbReference type="EMBL" id="MFC3115242.1"/>
    </source>
</evidence>
<keyword evidence="1" id="KW-1133">Transmembrane helix</keyword>